<dbReference type="EMBL" id="MSPP01000003">
    <property type="protein sequence ID" value="OUD08962.1"/>
    <property type="molecule type" value="Genomic_DNA"/>
</dbReference>
<evidence type="ECO:0000256" key="1">
    <source>
        <dbReference type="ARBA" id="ARBA00004651"/>
    </source>
</evidence>
<evidence type="ECO:0000313" key="9">
    <source>
        <dbReference type="EMBL" id="OUD08962.1"/>
    </source>
</evidence>
<gene>
    <name evidence="9" type="ORF">BVC71_09615</name>
</gene>
<evidence type="ECO:0000256" key="8">
    <source>
        <dbReference type="RuleBase" id="RU363041"/>
    </source>
</evidence>
<keyword evidence="6 8" id="KW-1133">Transmembrane helix</keyword>
<keyword evidence="3" id="KW-0813">Transport</keyword>
<evidence type="ECO:0000256" key="4">
    <source>
        <dbReference type="ARBA" id="ARBA00022475"/>
    </source>
</evidence>
<comment type="caution">
    <text evidence="9">The sequence shown here is derived from an EMBL/GenBank/DDBJ whole genome shotgun (WGS) entry which is preliminary data.</text>
</comment>
<evidence type="ECO:0000256" key="3">
    <source>
        <dbReference type="ARBA" id="ARBA00022448"/>
    </source>
</evidence>
<feature type="transmembrane region" description="Helical" evidence="8">
    <location>
        <begin position="134"/>
        <end position="152"/>
    </location>
</feature>
<dbReference type="PANTHER" id="PTHR30269:SF37">
    <property type="entry name" value="MEMBRANE TRANSPORTER PROTEIN"/>
    <property type="match status" value="1"/>
</dbReference>
<feature type="transmembrane region" description="Helical" evidence="8">
    <location>
        <begin position="164"/>
        <end position="187"/>
    </location>
</feature>
<feature type="transmembrane region" description="Helical" evidence="8">
    <location>
        <begin position="96"/>
        <end position="114"/>
    </location>
</feature>
<proteinExistence type="inferred from homology"/>
<dbReference type="InterPro" id="IPR052017">
    <property type="entry name" value="TSUP"/>
</dbReference>
<keyword evidence="10" id="KW-1185">Reference proteome</keyword>
<evidence type="ECO:0000313" key="10">
    <source>
        <dbReference type="Proteomes" id="UP000194664"/>
    </source>
</evidence>
<organism evidence="9 10">
    <name type="scientific">Marivivens niveibacter</name>
    <dbReference type="NCBI Taxonomy" id="1930667"/>
    <lineage>
        <taxon>Bacteria</taxon>
        <taxon>Pseudomonadati</taxon>
        <taxon>Pseudomonadota</taxon>
        <taxon>Alphaproteobacteria</taxon>
        <taxon>Rhodobacterales</taxon>
        <taxon>Paracoccaceae</taxon>
        <taxon>Marivivens group</taxon>
        <taxon>Marivivens</taxon>
    </lineage>
</organism>
<dbReference type="Pfam" id="PF01925">
    <property type="entry name" value="TauE"/>
    <property type="match status" value="1"/>
</dbReference>
<evidence type="ECO:0000256" key="2">
    <source>
        <dbReference type="ARBA" id="ARBA00009142"/>
    </source>
</evidence>
<keyword evidence="5 8" id="KW-0812">Transmembrane</keyword>
<dbReference type="RefSeq" id="WP_086451444.1">
    <property type="nucleotide sequence ID" value="NZ_MSPP01000003.1"/>
</dbReference>
<dbReference type="PANTHER" id="PTHR30269">
    <property type="entry name" value="TRANSMEMBRANE PROTEIN YFCA"/>
    <property type="match status" value="1"/>
</dbReference>
<comment type="similarity">
    <text evidence="2 8">Belongs to the 4-toluene sulfonate uptake permease (TSUP) (TC 2.A.102) family.</text>
</comment>
<name>A0A251WX62_9RHOB</name>
<dbReference type="OrthoDB" id="7028171at2"/>
<keyword evidence="7 8" id="KW-0472">Membrane</keyword>
<protein>
    <recommendedName>
        <fullName evidence="8">Probable membrane transporter protein</fullName>
    </recommendedName>
</protein>
<evidence type="ECO:0000256" key="5">
    <source>
        <dbReference type="ARBA" id="ARBA00022692"/>
    </source>
</evidence>
<dbReference type="InterPro" id="IPR002781">
    <property type="entry name" value="TM_pro_TauE-like"/>
</dbReference>
<feature type="transmembrane region" description="Helical" evidence="8">
    <location>
        <begin position="199"/>
        <end position="218"/>
    </location>
</feature>
<dbReference type="Proteomes" id="UP000194664">
    <property type="component" value="Unassembled WGS sequence"/>
</dbReference>
<accession>A0A251WX62</accession>
<dbReference type="GO" id="GO:0005886">
    <property type="term" value="C:plasma membrane"/>
    <property type="evidence" value="ECO:0007669"/>
    <property type="project" value="UniProtKB-SubCell"/>
</dbReference>
<keyword evidence="4 8" id="KW-1003">Cell membrane</keyword>
<reference evidence="9 10" key="1">
    <citation type="submission" date="2016-12" db="EMBL/GenBank/DDBJ databases">
        <title>The draft genome sequence of HSLHS2.</title>
        <authorList>
            <person name="Hu D."/>
            <person name="Wang L."/>
            <person name="Shao Z."/>
        </authorList>
    </citation>
    <scope>NUCLEOTIDE SEQUENCE [LARGE SCALE GENOMIC DNA]</scope>
    <source>
        <strain evidence="9">MCCC 1A06712</strain>
    </source>
</reference>
<dbReference type="AlphaFoldDB" id="A0A251WX62"/>
<evidence type="ECO:0000256" key="6">
    <source>
        <dbReference type="ARBA" id="ARBA00022989"/>
    </source>
</evidence>
<sequence length="248" mass="26423">MVDIWFWVAAVLAAISVGLSKGGLASLGTIAVPIMALVMDPIMAAGLLLPVYIVSDIFGVYTYRKAYDVPVLKVVLIGGTLGVIAGGLLASIVPKAFVTLLVGVIGAVFTLNFILRRGREVSPAPLNKAKGNFWMFLSGFTSFVSHAGAPPYQMFVLPLKLDKLVFAGTTTIAFAYINAIKLIPYAMLGQINVSSLRNAAILMIPAVISVFVGAKLVKVIPEKIFFNFVVITLGLVSIKLIYDAIGQF</sequence>
<feature type="transmembrane region" description="Helical" evidence="8">
    <location>
        <begin position="66"/>
        <end position="90"/>
    </location>
</feature>
<feature type="transmembrane region" description="Helical" evidence="8">
    <location>
        <begin position="224"/>
        <end position="242"/>
    </location>
</feature>
<evidence type="ECO:0000256" key="7">
    <source>
        <dbReference type="ARBA" id="ARBA00023136"/>
    </source>
</evidence>
<feature type="transmembrane region" description="Helical" evidence="8">
    <location>
        <begin position="30"/>
        <end position="54"/>
    </location>
</feature>
<comment type="subcellular location">
    <subcellularLocation>
        <location evidence="1 8">Cell membrane</location>
        <topology evidence="1 8">Multi-pass membrane protein</topology>
    </subcellularLocation>
</comment>